<dbReference type="Gene3D" id="3.40.50.2300">
    <property type="match status" value="1"/>
</dbReference>
<keyword evidence="3 8" id="KW-0597">Phosphoprotein</keyword>
<evidence type="ECO:0000259" key="10">
    <source>
        <dbReference type="PROSITE" id="PS50110"/>
    </source>
</evidence>
<evidence type="ECO:0000259" key="11">
    <source>
        <dbReference type="PROSITE" id="PS50887"/>
    </source>
</evidence>
<dbReference type="PROSITE" id="PS00041">
    <property type="entry name" value="HTH_ARAC_FAMILY_1"/>
    <property type="match status" value="1"/>
</dbReference>
<keyword evidence="13" id="KW-1185">Reference proteome</keyword>
<dbReference type="InterPro" id="IPR041522">
    <property type="entry name" value="CdaR_GGDEF"/>
</dbReference>
<reference evidence="12 13" key="1">
    <citation type="submission" date="2021-03" db="EMBL/GenBank/DDBJ databases">
        <title>Genomic Encyclopedia of Type Strains, Phase IV (KMG-IV): sequencing the most valuable type-strain genomes for metagenomic binning, comparative biology and taxonomic classification.</title>
        <authorList>
            <person name="Goeker M."/>
        </authorList>
    </citation>
    <scope>NUCLEOTIDE SEQUENCE [LARGE SCALE GENOMIC DNA]</scope>
    <source>
        <strain evidence="12 13">DSM 24950</strain>
    </source>
</reference>
<dbReference type="SMART" id="SM00342">
    <property type="entry name" value="HTH_ARAC"/>
    <property type="match status" value="1"/>
</dbReference>
<keyword evidence="2" id="KW-0963">Cytoplasm</keyword>
<evidence type="ECO:0000256" key="1">
    <source>
        <dbReference type="ARBA" id="ARBA00004496"/>
    </source>
</evidence>
<evidence type="ECO:0000256" key="3">
    <source>
        <dbReference type="ARBA" id="ARBA00022553"/>
    </source>
</evidence>
<gene>
    <name evidence="12" type="ORF">J2Z65_001457</name>
</gene>
<dbReference type="Proteomes" id="UP001519344">
    <property type="component" value="Unassembled WGS sequence"/>
</dbReference>
<protein>
    <submittedName>
        <fullName evidence="12">Two-component system response regulator YesN</fullName>
    </submittedName>
</protein>
<dbReference type="Pfam" id="PF12833">
    <property type="entry name" value="HTH_18"/>
    <property type="match status" value="1"/>
</dbReference>
<comment type="caution">
    <text evidence="12">The sequence shown here is derived from an EMBL/GenBank/DDBJ whole genome shotgun (WGS) entry which is preliminary data.</text>
</comment>
<dbReference type="InterPro" id="IPR000160">
    <property type="entry name" value="GGDEF_dom"/>
</dbReference>
<feature type="domain" description="Response regulatory" evidence="10">
    <location>
        <begin position="6"/>
        <end position="123"/>
    </location>
</feature>
<evidence type="ECO:0000259" key="9">
    <source>
        <dbReference type="PROSITE" id="PS01124"/>
    </source>
</evidence>
<dbReference type="InterPro" id="IPR018060">
    <property type="entry name" value="HTH_AraC"/>
</dbReference>
<evidence type="ECO:0000256" key="4">
    <source>
        <dbReference type="ARBA" id="ARBA00023012"/>
    </source>
</evidence>
<evidence type="ECO:0000313" key="13">
    <source>
        <dbReference type="Proteomes" id="UP001519344"/>
    </source>
</evidence>
<dbReference type="SUPFAM" id="SSF52172">
    <property type="entry name" value="CheY-like"/>
    <property type="match status" value="1"/>
</dbReference>
<dbReference type="Gene3D" id="1.10.10.60">
    <property type="entry name" value="Homeodomain-like"/>
    <property type="match status" value="2"/>
</dbReference>
<dbReference type="PROSITE" id="PS50110">
    <property type="entry name" value="RESPONSE_REGULATORY"/>
    <property type="match status" value="1"/>
</dbReference>
<comment type="subcellular location">
    <subcellularLocation>
        <location evidence="1">Cytoplasm</location>
    </subcellularLocation>
</comment>
<keyword evidence="6" id="KW-0238">DNA-binding</keyword>
<dbReference type="InterPro" id="IPR009057">
    <property type="entry name" value="Homeodomain-like_sf"/>
</dbReference>
<name>A0ABS4HUL7_9BACL</name>
<feature type="domain" description="HTH araC/xylS-type" evidence="9">
    <location>
        <begin position="437"/>
        <end position="536"/>
    </location>
</feature>
<dbReference type="PANTHER" id="PTHR42713:SF3">
    <property type="entry name" value="TRANSCRIPTIONAL REGULATORY PROTEIN HPTR"/>
    <property type="match status" value="1"/>
</dbReference>
<dbReference type="SMART" id="SM00448">
    <property type="entry name" value="REC"/>
    <property type="match status" value="1"/>
</dbReference>
<accession>A0ABS4HUL7</accession>
<dbReference type="EMBL" id="JAGGKV010000003">
    <property type="protein sequence ID" value="MBP1962258.1"/>
    <property type="molecule type" value="Genomic_DNA"/>
</dbReference>
<evidence type="ECO:0000256" key="8">
    <source>
        <dbReference type="PROSITE-ProRule" id="PRU00169"/>
    </source>
</evidence>
<dbReference type="RefSeq" id="WP_338111725.1">
    <property type="nucleotide sequence ID" value="NZ_JAAOZR010000024.1"/>
</dbReference>
<dbReference type="Pfam" id="PF00072">
    <property type="entry name" value="Response_reg"/>
    <property type="match status" value="1"/>
</dbReference>
<dbReference type="InterPro" id="IPR018062">
    <property type="entry name" value="HTH_AraC-typ_CS"/>
</dbReference>
<evidence type="ECO:0000313" key="12">
    <source>
        <dbReference type="EMBL" id="MBP1962258.1"/>
    </source>
</evidence>
<evidence type="ECO:0000256" key="7">
    <source>
        <dbReference type="ARBA" id="ARBA00023163"/>
    </source>
</evidence>
<feature type="domain" description="GGDEF" evidence="11">
    <location>
        <begin position="182"/>
        <end position="312"/>
    </location>
</feature>
<evidence type="ECO:0000256" key="6">
    <source>
        <dbReference type="ARBA" id="ARBA00023125"/>
    </source>
</evidence>
<dbReference type="PROSITE" id="PS50887">
    <property type="entry name" value="GGDEF"/>
    <property type="match status" value="1"/>
</dbReference>
<dbReference type="InterPro" id="IPR051552">
    <property type="entry name" value="HptR"/>
</dbReference>
<dbReference type="SUPFAM" id="SSF46689">
    <property type="entry name" value="Homeodomain-like"/>
    <property type="match status" value="2"/>
</dbReference>
<keyword evidence="5" id="KW-0805">Transcription regulation</keyword>
<sequence>MLIIYKIMIVDDESEVREGIKESIEWELHGFELVGDYASGREALEAIAELRPDLVISDICMPFMDGIELARNIQMKYPYIKVIILTGHDEFDYAQKALRLNVYDYIVKPITAFELRSLLDKVRSAMDNEAEHRENLTHLKIQLQQSLPLLRERFLEQMVSGTLNEVRIQERLQYFRIPAMPPPYLVAVIDIDEFSEITKGKWDNDPELLRSAAYNIVQEVMEGKEAVIFRTREERIGVVFYGKAEEALYEAAFNLAEVIRFCIEKYLKFTVTVGLGTLCSALSELSISYKGAISALDYRFLLGSNRVLSIQDMEGAHNSMHRLDMEWSHRFATMIKTGTSMESHALIRQLIFSLKSSLMPIGACYLQIQSILIEIVNTIHKLVGDEIVHFKGHELIFKNMNRLKTLDEIEQWLQEICNESIAYIAEQRNDLTKMQVRSVISYIEENYHNEDLTIHDLCRHVHLSKSYLSSLFKQHTEQTIMEYVTRIRLDKAKDLLRHTPMKFYEIAAKVGYSDPQYFSVFFKKHTGTSLTEYREKLAKETTG</sequence>
<keyword evidence="7" id="KW-0804">Transcription</keyword>
<dbReference type="PANTHER" id="PTHR42713">
    <property type="entry name" value="HISTIDINE KINASE-RELATED"/>
    <property type="match status" value="1"/>
</dbReference>
<evidence type="ECO:0000256" key="2">
    <source>
        <dbReference type="ARBA" id="ARBA00022490"/>
    </source>
</evidence>
<dbReference type="PROSITE" id="PS01124">
    <property type="entry name" value="HTH_ARAC_FAMILY_2"/>
    <property type="match status" value="1"/>
</dbReference>
<dbReference type="CDD" id="cd17536">
    <property type="entry name" value="REC_YesN-like"/>
    <property type="match status" value="1"/>
</dbReference>
<proteinExistence type="predicted"/>
<feature type="modified residue" description="4-aspartylphosphate" evidence="8">
    <location>
        <position position="58"/>
    </location>
</feature>
<dbReference type="InterPro" id="IPR001789">
    <property type="entry name" value="Sig_transdc_resp-reg_receiver"/>
</dbReference>
<organism evidence="12 13">
    <name type="scientific">Paenibacillus aceris</name>
    <dbReference type="NCBI Taxonomy" id="869555"/>
    <lineage>
        <taxon>Bacteria</taxon>
        <taxon>Bacillati</taxon>
        <taxon>Bacillota</taxon>
        <taxon>Bacilli</taxon>
        <taxon>Bacillales</taxon>
        <taxon>Paenibacillaceae</taxon>
        <taxon>Paenibacillus</taxon>
    </lineage>
</organism>
<dbReference type="InterPro" id="IPR011006">
    <property type="entry name" value="CheY-like_superfamily"/>
</dbReference>
<dbReference type="Pfam" id="PF17853">
    <property type="entry name" value="GGDEF_2"/>
    <property type="match status" value="1"/>
</dbReference>
<keyword evidence="4" id="KW-0902">Two-component regulatory system</keyword>
<evidence type="ECO:0000256" key="5">
    <source>
        <dbReference type="ARBA" id="ARBA00023015"/>
    </source>
</evidence>